<feature type="compositionally biased region" description="Polar residues" evidence="1">
    <location>
        <begin position="1"/>
        <end position="10"/>
    </location>
</feature>
<feature type="region of interest" description="Disordered" evidence="1">
    <location>
        <begin position="164"/>
        <end position="219"/>
    </location>
</feature>
<proteinExistence type="predicted"/>
<accession>A0AAN9D5H4</accession>
<evidence type="ECO:0000313" key="3">
    <source>
        <dbReference type="Proteomes" id="UP001364617"/>
    </source>
</evidence>
<comment type="caution">
    <text evidence="2">The sequence shown here is derived from an EMBL/GenBank/DDBJ whole genome shotgun (WGS) entry which is preliminary data.</text>
</comment>
<dbReference type="PANTHER" id="PTHR46601">
    <property type="entry name" value="ULP_PROTEASE DOMAIN-CONTAINING PROTEIN"/>
    <property type="match status" value="1"/>
</dbReference>
<evidence type="ECO:0000256" key="1">
    <source>
        <dbReference type="SAM" id="MobiDB-lite"/>
    </source>
</evidence>
<gene>
    <name evidence="2" type="ORF">R3I93_006738</name>
</gene>
<sequence length="765" mass="88388">MQAYLSTTTPPHSPDVALQPEHDVDLPPTPPSAQSQSQKQRGRKRVARNRQKVYQALYESNAKLEKALRKAQKYRQRYNRLMEKKRQADSPNTKSKRQMVTAPSTLRRTLVFHNAMISELRDKYKNLQSDRDKQIISKIMAGKVLKKYRLLKMAEREFGFSPRRMRSNEKRTTALTYTRKKQKNSISPATEEKIKQFLERDENSRASTGKKDTVTKKKTKRQKRFLNEPLEKLHKKFRKEYPDIRISNSEFCKRRPFWIVKPTVKDRDTCLCKTHANLQSMADKLLYHKVIKSSNIEDLIVSLCCSPKYTKQCMYRECTVCEAKELEISTFDPGTQTFWYEWKGKAEERLKKKKDGSEEKFTVHLTVKEKVMGTFHTLLEDFSMGLKEKLGKHVYNIRHQYAALRGLKENLSEDEVVLHIDFAENFLCKYSSEIQAVHFGDSHKQASLHTGVAYTKNSVISVCSISSSFRHDPCAIWAHLSKVLTFLKDQYPTLSVLHVVSDGPTTQYRSKKNFYFFTNIPYQMGWKKLTWNFLEAGHGKGPADGIGAAVKRRADDIIARGKDIPNARVLFEELQQQKSATELFYVEPEEIESMDILVPSELQTIRGTMKIHQIISASPSQMSWRILSCFCSATHDCKCFNPETVMFQHWDKPSPSTSTSHPDTPQIGLLHIVDLNEGLIGQWCAVKYDGDIYPGIIQDTDVYSGALVKTMSSAGLNRFFWPLRDDIIWYQTRNIIGLIPEPVPVTKRHKEINVSVWKEICETLN</sequence>
<feature type="region of interest" description="Disordered" evidence="1">
    <location>
        <begin position="82"/>
        <end position="101"/>
    </location>
</feature>
<dbReference type="Proteomes" id="UP001364617">
    <property type="component" value="Unassembled WGS sequence"/>
</dbReference>
<organism evidence="2 3">
    <name type="scientific">Phoxinus phoxinus</name>
    <name type="common">Eurasian minnow</name>
    <dbReference type="NCBI Taxonomy" id="58324"/>
    <lineage>
        <taxon>Eukaryota</taxon>
        <taxon>Metazoa</taxon>
        <taxon>Chordata</taxon>
        <taxon>Craniata</taxon>
        <taxon>Vertebrata</taxon>
        <taxon>Euteleostomi</taxon>
        <taxon>Actinopterygii</taxon>
        <taxon>Neopterygii</taxon>
        <taxon>Teleostei</taxon>
        <taxon>Ostariophysi</taxon>
        <taxon>Cypriniformes</taxon>
        <taxon>Leuciscidae</taxon>
        <taxon>Phoxininae</taxon>
        <taxon>Phoxinus</taxon>
    </lineage>
</organism>
<dbReference type="PANTHER" id="PTHR46601:SF2">
    <property type="entry name" value="UBIQUITIN-LIKE PROTEASE FAMILY PROFILE DOMAIN-CONTAINING PROTEIN"/>
    <property type="match status" value="1"/>
</dbReference>
<dbReference type="AlphaFoldDB" id="A0AAN9D5H4"/>
<reference evidence="2 3" key="1">
    <citation type="submission" date="2024-02" db="EMBL/GenBank/DDBJ databases">
        <title>Chromosome-level genome assembly of the Eurasian Minnow (Phoxinus phoxinus).</title>
        <authorList>
            <person name="Oriowo T.O."/>
            <person name="Martin S."/>
            <person name="Stange M."/>
            <person name="Chrysostomakis Y."/>
            <person name="Brown T."/>
            <person name="Winkler S."/>
            <person name="Kukowka S."/>
            <person name="Myers E.W."/>
            <person name="Bohne A."/>
        </authorList>
    </citation>
    <scope>NUCLEOTIDE SEQUENCE [LARGE SCALE GENOMIC DNA]</scope>
    <source>
        <strain evidence="2">ZFMK-TIS-60720</strain>
        <tissue evidence="2">Whole Organism</tissue>
    </source>
</reference>
<name>A0AAN9D5H4_9TELE</name>
<evidence type="ECO:0000313" key="2">
    <source>
        <dbReference type="EMBL" id="KAK7162512.1"/>
    </source>
</evidence>
<feature type="region of interest" description="Disordered" evidence="1">
    <location>
        <begin position="1"/>
        <end position="48"/>
    </location>
</feature>
<protein>
    <submittedName>
        <fullName evidence="2">Uncharacterized protein</fullName>
    </submittedName>
</protein>
<dbReference type="EMBL" id="JAYKXH010000007">
    <property type="protein sequence ID" value="KAK7162512.1"/>
    <property type="molecule type" value="Genomic_DNA"/>
</dbReference>
<feature type="compositionally biased region" description="Basic and acidic residues" evidence="1">
    <location>
        <begin position="190"/>
        <end position="215"/>
    </location>
</feature>
<keyword evidence="3" id="KW-1185">Reference proteome</keyword>